<dbReference type="CDD" id="cd08977">
    <property type="entry name" value="SusD"/>
    <property type="match status" value="1"/>
</dbReference>
<dbReference type="PROSITE" id="PS51257">
    <property type="entry name" value="PROKAR_LIPOPROTEIN"/>
    <property type="match status" value="1"/>
</dbReference>
<evidence type="ECO:0000256" key="1">
    <source>
        <dbReference type="ARBA" id="ARBA00004442"/>
    </source>
</evidence>
<dbReference type="AlphaFoldDB" id="A0A556M9L1"/>
<evidence type="ECO:0000313" key="8">
    <source>
        <dbReference type="EMBL" id="TSJ36599.1"/>
    </source>
</evidence>
<dbReference type="InterPro" id="IPR033985">
    <property type="entry name" value="SusD-like_N"/>
</dbReference>
<keyword evidence="9" id="KW-1185">Reference proteome</keyword>
<sequence length="485" mass="53498">MSMKKKLSYILSGILIIAFYSCKKLVEVDPPITRTTEGSVFSTDDNAIAVVTNIYESLSQQDLSGNGSLMSLSAIGGLYADELNLFDATNTGLNLFYTNSLNPTVTGPWGNYYATIFTTNTVLSGLGHSATLSPAVKTQLKGEAEFIRAFCYFYLVNLYGDVPLVVTPDYKVNSVLSRSPVASIYQQITNDLLNAEADLSSDYLDGTLKPYGGSPERVRPAKAAATALLSRVYLYQQKYAEAEIYASKLIADSTYALVPLDNVFLKNSKEAIWQIQPTLVTATQEGRFFVLPPGGPGMGQPVYLSDTQLNVFDVGDGRRTKWIDIASGFYFDAKYKVGGIVVQAPVTTEYSMVLRLAEQYLIRAEARIKQHKIDAGVGDLNILRGRARVAPTSQNPNPLPPLPIGMSAANAMKAVERERQCELFCEWGNRFFDLKRWPSATNPSISLADEELSQVKKNWKSTDKFWPILQDDIVKDPALKQNPGY</sequence>
<evidence type="ECO:0000313" key="9">
    <source>
        <dbReference type="Proteomes" id="UP000318733"/>
    </source>
</evidence>
<dbReference type="InterPro" id="IPR012944">
    <property type="entry name" value="SusD_RagB_dom"/>
</dbReference>
<name>A0A556M9L1_9SPHI</name>
<keyword evidence="5" id="KW-0998">Cell outer membrane</keyword>
<evidence type="ECO:0000259" key="6">
    <source>
        <dbReference type="Pfam" id="PF07980"/>
    </source>
</evidence>
<comment type="subcellular location">
    <subcellularLocation>
        <location evidence="1">Cell outer membrane</location>
    </subcellularLocation>
</comment>
<evidence type="ECO:0000256" key="4">
    <source>
        <dbReference type="ARBA" id="ARBA00023136"/>
    </source>
</evidence>
<keyword evidence="4" id="KW-0472">Membrane</keyword>
<dbReference type="EMBL" id="VLPK01000006">
    <property type="protein sequence ID" value="TSJ36599.1"/>
    <property type="molecule type" value="Genomic_DNA"/>
</dbReference>
<feature type="domain" description="SusD-like N-terminal" evidence="7">
    <location>
        <begin position="90"/>
        <end position="234"/>
    </location>
</feature>
<dbReference type="SUPFAM" id="SSF48452">
    <property type="entry name" value="TPR-like"/>
    <property type="match status" value="1"/>
</dbReference>
<dbReference type="InterPro" id="IPR011990">
    <property type="entry name" value="TPR-like_helical_dom_sf"/>
</dbReference>
<reference evidence="8 9" key="1">
    <citation type="submission" date="2019-07" db="EMBL/GenBank/DDBJ databases">
        <authorList>
            <person name="Huq M.A."/>
        </authorList>
    </citation>
    <scope>NUCLEOTIDE SEQUENCE [LARGE SCALE GENOMIC DNA]</scope>
    <source>
        <strain evidence="8 9">MAH-19</strain>
    </source>
</reference>
<dbReference type="Pfam" id="PF14322">
    <property type="entry name" value="SusD-like_3"/>
    <property type="match status" value="1"/>
</dbReference>
<dbReference type="Gene3D" id="1.25.40.390">
    <property type="match status" value="1"/>
</dbReference>
<dbReference type="Pfam" id="PF07980">
    <property type="entry name" value="SusD_RagB"/>
    <property type="match status" value="1"/>
</dbReference>
<gene>
    <name evidence="8" type="ORF">FO440_22490</name>
</gene>
<protein>
    <submittedName>
        <fullName evidence="8">RagB/SusD family nutrient uptake outer membrane protein</fullName>
    </submittedName>
</protein>
<evidence type="ECO:0000256" key="3">
    <source>
        <dbReference type="ARBA" id="ARBA00022729"/>
    </source>
</evidence>
<accession>A0A556M9L1</accession>
<evidence type="ECO:0000259" key="7">
    <source>
        <dbReference type="Pfam" id="PF14322"/>
    </source>
</evidence>
<comment type="caution">
    <text evidence="8">The sequence shown here is derived from an EMBL/GenBank/DDBJ whole genome shotgun (WGS) entry which is preliminary data.</text>
</comment>
<evidence type="ECO:0000256" key="5">
    <source>
        <dbReference type="ARBA" id="ARBA00023237"/>
    </source>
</evidence>
<dbReference type="GO" id="GO:0009279">
    <property type="term" value="C:cell outer membrane"/>
    <property type="evidence" value="ECO:0007669"/>
    <property type="project" value="UniProtKB-SubCell"/>
</dbReference>
<proteinExistence type="inferred from homology"/>
<evidence type="ECO:0000256" key="2">
    <source>
        <dbReference type="ARBA" id="ARBA00006275"/>
    </source>
</evidence>
<dbReference type="OrthoDB" id="621570at2"/>
<keyword evidence="3" id="KW-0732">Signal</keyword>
<dbReference type="Proteomes" id="UP000318733">
    <property type="component" value="Unassembled WGS sequence"/>
</dbReference>
<organism evidence="8 9">
    <name type="scientific">Mucilaginibacter corticis</name>
    <dbReference type="NCBI Taxonomy" id="2597670"/>
    <lineage>
        <taxon>Bacteria</taxon>
        <taxon>Pseudomonadati</taxon>
        <taxon>Bacteroidota</taxon>
        <taxon>Sphingobacteriia</taxon>
        <taxon>Sphingobacteriales</taxon>
        <taxon>Sphingobacteriaceae</taxon>
        <taxon>Mucilaginibacter</taxon>
    </lineage>
</organism>
<feature type="domain" description="RagB/SusD" evidence="6">
    <location>
        <begin position="347"/>
        <end position="485"/>
    </location>
</feature>
<comment type="similarity">
    <text evidence="2">Belongs to the SusD family.</text>
</comment>